<dbReference type="SUPFAM" id="SSF52058">
    <property type="entry name" value="L domain-like"/>
    <property type="match status" value="1"/>
</dbReference>
<dbReference type="AlphaFoldDB" id="A0A6A2ZTA1"/>
<name>A0A6A2ZTA1_HIBSY</name>
<keyword evidence="1" id="KW-0611">Plant defense</keyword>
<reference evidence="2" key="1">
    <citation type="submission" date="2019-09" db="EMBL/GenBank/DDBJ databases">
        <title>Draft genome information of white flower Hibiscus syriacus.</title>
        <authorList>
            <person name="Kim Y.-M."/>
        </authorList>
    </citation>
    <scope>NUCLEOTIDE SEQUENCE [LARGE SCALE GENOMIC DNA]</scope>
    <source>
        <strain evidence="2">YM2019G1</strain>
    </source>
</reference>
<keyword evidence="3" id="KW-1185">Reference proteome</keyword>
<comment type="caution">
    <text evidence="2">The sequence shown here is derived from an EMBL/GenBank/DDBJ whole genome shotgun (WGS) entry which is preliminary data.</text>
</comment>
<dbReference type="PANTHER" id="PTHR36766:SF3">
    <property type="entry name" value="RPW8 DOMAIN-CONTAINING PROTEIN"/>
    <property type="match status" value="1"/>
</dbReference>
<sequence length="168" mass="18831">MSDVFPNLSEIDIDYCDDLVELGEGLCDLVQLVKLSITNCHKLVTLPEGIGKLENLDVLRLTSCTELKTLPENIGSLSKLTILDISECLSIVDIPAQIGELHSLKKLYMRGCSGCNLPATITKLLRLEYVICDEETAYQWESSESSLTNLRVRVDKEDINLKWLHTFS</sequence>
<dbReference type="Proteomes" id="UP000436088">
    <property type="component" value="Unassembled WGS sequence"/>
</dbReference>
<dbReference type="Gene3D" id="3.80.10.10">
    <property type="entry name" value="Ribonuclease Inhibitor"/>
    <property type="match status" value="1"/>
</dbReference>
<evidence type="ECO:0000313" key="2">
    <source>
        <dbReference type="EMBL" id="KAE8695080.1"/>
    </source>
</evidence>
<dbReference type="EMBL" id="VEPZ02001095">
    <property type="protein sequence ID" value="KAE8695080.1"/>
    <property type="molecule type" value="Genomic_DNA"/>
</dbReference>
<evidence type="ECO:0000313" key="3">
    <source>
        <dbReference type="Proteomes" id="UP000436088"/>
    </source>
</evidence>
<dbReference type="InterPro" id="IPR032675">
    <property type="entry name" value="LRR_dom_sf"/>
</dbReference>
<proteinExistence type="predicted"/>
<gene>
    <name evidence="2" type="ORF">F3Y22_tig00110744pilonHSYRG00038</name>
</gene>
<protein>
    <submittedName>
        <fullName evidence="2">Uncharacterized protein</fullName>
    </submittedName>
</protein>
<dbReference type="PANTHER" id="PTHR36766">
    <property type="entry name" value="PLANT BROAD-SPECTRUM MILDEW RESISTANCE PROTEIN RPW8"/>
    <property type="match status" value="1"/>
</dbReference>
<accession>A0A6A2ZTA1</accession>
<evidence type="ECO:0000256" key="1">
    <source>
        <dbReference type="ARBA" id="ARBA00022821"/>
    </source>
</evidence>
<dbReference type="GO" id="GO:0006952">
    <property type="term" value="P:defense response"/>
    <property type="evidence" value="ECO:0007669"/>
    <property type="project" value="UniProtKB-KW"/>
</dbReference>
<organism evidence="2 3">
    <name type="scientific">Hibiscus syriacus</name>
    <name type="common">Rose of Sharon</name>
    <dbReference type="NCBI Taxonomy" id="106335"/>
    <lineage>
        <taxon>Eukaryota</taxon>
        <taxon>Viridiplantae</taxon>
        <taxon>Streptophyta</taxon>
        <taxon>Embryophyta</taxon>
        <taxon>Tracheophyta</taxon>
        <taxon>Spermatophyta</taxon>
        <taxon>Magnoliopsida</taxon>
        <taxon>eudicotyledons</taxon>
        <taxon>Gunneridae</taxon>
        <taxon>Pentapetalae</taxon>
        <taxon>rosids</taxon>
        <taxon>malvids</taxon>
        <taxon>Malvales</taxon>
        <taxon>Malvaceae</taxon>
        <taxon>Malvoideae</taxon>
        <taxon>Hibiscus</taxon>
    </lineage>
</organism>